<keyword evidence="9" id="KW-1185">Reference proteome</keyword>
<keyword evidence="5" id="KW-1015">Disulfide bond</keyword>
<dbReference type="PANTHER" id="PTHR33146:SF26">
    <property type="entry name" value="ENDONUCLEASE 4"/>
    <property type="match status" value="1"/>
</dbReference>
<sequence length="257" mass="29220">MRHFLFILVVLCTTAPALADDWGKTGHRTTGAIAQQYLNKKARKAISKLLDGESLALVSTYADDIKSDTLYRKYGPHHYVNIPFEADYDSHEKSERGDIIKAIDTCIATLKSKTASKEEKAFQLRMLVHFIGDLHQPLHTGISEDKGGNDFQVRWFRDGSNLHRVWDSQMIESYGMSYTELASNMPQLTKKERKAMGSGTHREWLADSRVLVKDIYAHTEVGEKLSYRYMYAYFNKLRGQLQKGGVRLAALLNEVLG</sequence>
<reference evidence="8 9" key="1">
    <citation type="submission" date="2018-02" db="EMBL/GenBank/DDBJ databases">
        <title>Genomic Encyclopedia of Archaeal and Bacterial Type Strains, Phase II (KMG-II): from individual species to whole genera.</title>
        <authorList>
            <person name="Goeker M."/>
        </authorList>
    </citation>
    <scope>NUCLEOTIDE SEQUENCE [LARGE SCALE GENOMIC DNA]</scope>
    <source>
        <strain evidence="8 9">DSM 16809</strain>
    </source>
</reference>
<proteinExistence type="predicted"/>
<evidence type="ECO:0000256" key="5">
    <source>
        <dbReference type="ARBA" id="ARBA00023157"/>
    </source>
</evidence>
<organism evidence="8 9">
    <name type="scientific">Nonlabens xylanidelens</name>
    <dbReference type="NCBI Taxonomy" id="191564"/>
    <lineage>
        <taxon>Bacteria</taxon>
        <taxon>Pseudomonadati</taxon>
        <taxon>Bacteroidota</taxon>
        <taxon>Flavobacteriia</taxon>
        <taxon>Flavobacteriales</taxon>
        <taxon>Flavobacteriaceae</taxon>
        <taxon>Nonlabens</taxon>
    </lineage>
</organism>
<name>A0A2S6IIC3_9FLAO</name>
<dbReference type="AlphaFoldDB" id="A0A2S6IIC3"/>
<evidence type="ECO:0000256" key="1">
    <source>
        <dbReference type="ARBA" id="ARBA00022722"/>
    </source>
</evidence>
<dbReference type="OrthoDB" id="267579at2"/>
<comment type="caution">
    <text evidence="8">The sequence shown here is derived from an EMBL/GenBank/DDBJ whole genome shotgun (WGS) entry which is preliminary data.</text>
</comment>
<dbReference type="SUPFAM" id="SSF48537">
    <property type="entry name" value="Phospholipase C/P1 nuclease"/>
    <property type="match status" value="1"/>
</dbReference>
<dbReference type="Pfam" id="PF02265">
    <property type="entry name" value="S1-P1_nuclease"/>
    <property type="match status" value="1"/>
</dbReference>
<keyword evidence="1" id="KW-0540">Nuclease</keyword>
<evidence type="ECO:0000256" key="2">
    <source>
        <dbReference type="ARBA" id="ARBA00022723"/>
    </source>
</evidence>
<evidence type="ECO:0000256" key="4">
    <source>
        <dbReference type="ARBA" id="ARBA00022801"/>
    </source>
</evidence>
<accession>A0A2S6IIC3</accession>
<feature type="signal peptide" evidence="7">
    <location>
        <begin position="1"/>
        <end position="19"/>
    </location>
</feature>
<dbReference type="GO" id="GO:0006308">
    <property type="term" value="P:DNA catabolic process"/>
    <property type="evidence" value="ECO:0007669"/>
    <property type="project" value="InterPro"/>
</dbReference>
<dbReference type="Proteomes" id="UP000239002">
    <property type="component" value="Unassembled WGS sequence"/>
</dbReference>
<keyword evidence="7" id="KW-0732">Signal</keyword>
<evidence type="ECO:0000313" key="8">
    <source>
        <dbReference type="EMBL" id="PPK93935.1"/>
    </source>
</evidence>
<keyword evidence="3" id="KW-0255">Endonuclease</keyword>
<dbReference type="RefSeq" id="WP_104515839.1">
    <property type="nucleotide sequence ID" value="NZ_MQVW01000002.1"/>
</dbReference>
<feature type="chain" id="PRO_5015585481" evidence="7">
    <location>
        <begin position="20"/>
        <end position="257"/>
    </location>
</feature>
<dbReference type="InterPro" id="IPR003154">
    <property type="entry name" value="S1/P1nuclease"/>
</dbReference>
<dbReference type="InterPro" id="IPR008947">
    <property type="entry name" value="PLipase_C/P1_nuclease_dom_sf"/>
</dbReference>
<evidence type="ECO:0000256" key="6">
    <source>
        <dbReference type="ARBA" id="ARBA00023180"/>
    </source>
</evidence>
<dbReference type="PANTHER" id="PTHR33146">
    <property type="entry name" value="ENDONUCLEASE 4"/>
    <property type="match status" value="1"/>
</dbReference>
<gene>
    <name evidence="8" type="ORF">LY01_02157</name>
</gene>
<dbReference type="GO" id="GO:0046872">
    <property type="term" value="F:metal ion binding"/>
    <property type="evidence" value="ECO:0007669"/>
    <property type="project" value="UniProtKB-KW"/>
</dbReference>
<dbReference type="GO" id="GO:0003676">
    <property type="term" value="F:nucleic acid binding"/>
    <property type="evidence" value="ECO:0007669"/>
    <property type="project" value="InterPro"/>
</dbReference>
<protein>
    <submittedName>
        <fullName evidence="8">S1/P1 nuclease</fullName>
    </submittedName>
</protein>
<keyword evidence="2" id="KW-0479">Metal-binding</keyword>
<dbReference type="Gene3D" id="1.10.575.10">
    <property type="entry name" value="P1 Nuclease"/>
    <property type="match status" value="1"/>
</dbReference>
<keyword evidence="4" id="KW-0378">Hydrolase</keyword>
<dbReference type="CDD" id="cd11010">
    <property type="entry name" value="S1-P1_nuclease"/>
    <property type="match status" value="1"/>
</dbReference>
<dbReference type="GO" id="GO:0004519">
    <property type="term" value="F:endonuclease activity"/>
    <property type="evidence" value="ECO:0007669"/>
    <property type="project" value="UniProtKB-KW"/>
</dbReference>
<keyword evidence="6" id="KW-0325">Glycoprotein</keyword>
<dbReference type="GO" id="GO:0016788">
    <property type="term" value="F:hydrolase activity, acting on ester bonds"/>
    <property type="evidence" value="ECO:0007669"/>
    <property type="project" value="InterPro"/>
</dbReference>
<evidence type="ECO:0000256" key="3">
    <source>
        <dbReference type="ARBA" id="ARBA00022759"/>
    </source>
</evidence>
<dbReference type="EMBL" id="PTJE01000005">
    <property type="protein sequence ID" value="PPK93935.1"/>
    <property type="molecule type" value="Genomic_DNA"/>
</dbReference>
<evidence type="ECO:0000256" key="7">
    <source>
        <dbReference type="SAM" id="SignalP"/>
    </source>
</evidence>
<evidence type="ECO:0000313" key="9">
    <source>
        <dbReference type="Proteomes" id="UP000239002"/>
    </source>
</evidence>